<evidence type="ECO:0000256" key="1">
    <source>
        <dbReference type="ARBA" id="ARBA00001412"/>
    </source>
</evidence>
<feature type="binding site" evidence="11">
    <location>
        <position position="147"/>
    </location>
    <ligand>
        <name>Zn(2+)</name>
        <dbReference type="ChEBI" id="CHEBI:29105"/>
    </ligand>
</feature>
<dbReference type="GO" id="GO:0046872">
    <property type="term" value="F:metal ion binding"/>
    <property type="evidence" value="ECO:0007669"/>
    <property type="project" value="UniProtKB-KW"/>
</dbReference>
<gene>
    <name evidence="15" type="ORF">MJB10_17470</name>
</gene>
<protein>
    <recommendedName>
        <fullName evidence="3 8">Beta-galactosidase</fullName>
        <shortName evidence="8">Beta-gal</shortName>
        <ecNumber evidence="3 8">3.2.1.23</ecNumber>
    </recommendedName>
</protein>
<keyword evidence="16" id="KW-1185">Reference proteome</keyword>
<keyword evidence="5 8" id="KW-0378">Hydrolase</keyword>
<dbReference type="InterPro" id="IPR013739">
    <property type="entry name" value="Beta_galactosidase_C"/>
</dbReference>
<accession>A0AA96LJI5</accession>
<feature type="binding site" evidence="11">
    <location>
        <position position="149"/>
    </location>
    <ligand>
        <name>Zn(2+)</name>
        <dbReference type="ChEBI" id="CHEBI:29105"/>
    </ligand>
</feature>
<feature type="active site" description="Nucleophile" evidence="9">
    <location>
        <position position="311"/>
    </location>
</feature>
<evidence type="ECO:0000259" key="13">
    <source>
        <dbReference type="Pfam" id="PF08532"/>
    </source>
</evidence>
<keyword evidence="7 8" id="KW-0326">Glycosidase</keyword>
<evidence type="ECO:0000256" key="5">
    <source>
        <dbReference type="ARBA" id="ARBA00022801"/>
    </source>
</evidence>
<dbReference type="Gene3D" id="3.40.50.880">
    <property type="match status" value="1"/>
</dbReference>
<dbReference type="InterPro" id="IPR013529">
    <property type="entry name" value="Glyco_hydro_42_N"/>
</dbReference>
<dbReference type="InterPro" id="IPR003476">
    <property type="entry name" value="Glyco_hydro_42"/>
</dbReference>
<dbReference type="CDD" id="cd03143">
    <property type="entry name" value="A4_beta-galactosidase_middle_domain"/>
    <property type="match status" value="1"/>
</dbReference>
<dbReference type="PIRSF" id="PIRSF001084">
    <property type="entry name" value="B-galactosidase"/>
    <property type="match status" value="1"/>
</dbReference>
<dbReference type="Pfam" id="PF08532">
    <property type="entry name" value="Glyco_hydro_42M"/>
    <property type="match status" value="1"/>
</dbReference>
<sequence length="678" mass="77601">MYFGVDYYPEHWPKERWPQDAKMMKEAHINVVRLAEFAWAKMEPEEGRYDFAWLDEAIEVLTAEGIQIILGTPTAAPPKWLMDLYPDAYPSDVFGLTKGFGTRRHYCPNHKVYRDYSRTIAHRMAEHFKDHPHVIAWQIDNEFGGPCYCHSCLKAFRLWLRNRYKDIGNLNREWGTVFWSQTYRDWEEVIVPTYSASDGFSQNAASGVFVSAPYNHNPGLVLDYFRFYTDAVTEYQRIQIDEIRACTDKPITHNLMGHYSELDYFKLGKDLDFICWDNYPNNMWGKSSWSNVSMAHDLMRGIKNQNFWMMEEQSGPCGWQMLGDTPEPGQVRLWTYQAIAHGAEAMVYFRWRACTVGIEQYWYGILDHDGIGRRRYREIQQIGAEMEQLSQLFVGSENVSSVALIKSYDNFWSHRGQPHNVKFQYNGLLSDYYQAVAAHHVNLDVTAVESDFSSYKLVMMPAFNLVTEEIADKCKAYVEGGGTLLLTFRSGTKTWSNRMTELTVPGLFRELAGVELEEFDSLNNGRTVLVQGDFGQGTASIWCDVLTLTGAQVLATYGSHFYKGQPAITVNNYGKGRVIYVGCDLDEKAMELLMKQILQEEGIAPLLQEKTDGVEAVAKMNDGVSYLMLLNHLGQQAITRLDGAYTDAFTGAAMEENVNIPPYGVRVLIKGETRRSFT</sequence>
<dbReference type="PANTHER" id="PTHR36447:SF2">
    <property type="entry name" value="BETA-GALACTOSIDASE YESZ"/>
    <property type="match status" value="1"/>
</dbReference>
<feature type="binding site" evidence="10">
    <location>
        <position position="103"/>
    </location>
    <ligand>
        <name>substrate</name>
    </ligand>
</feature>
<feature type="domain" description="Beta-galactosidase trimerisation" evidence="13">
    <location>
        <begin position="401"/>
        <end position="603"/>
    </location>
</feature>
<evidence type="ECO:0000256" key="8">
    <source>
        <dbReference type="PIRNR" id="PIRNR001084"/>
    </source>
</evidence>
<evidence type="ECO:0000313" key="16">
    <source>
        <dbReference type="Proteomes" id="UP001304650"/>
    </source>
</evidence>
<dbReference type="Pfam" id="PF08533">
    <property type="entry name" value="Glyco_hydro_42C"/>
    <property type="match status" value="1"/>
</dbReference>
<dbReference type="InterPro" id="IPR013738">
    <property type="entry name" value="Beta_galactosidase_Trimer"/>
</dbReference>
<evidence type="ECO:0000259" key="14">
    <source>
        <dbReference type="Pfam" id="PF08533"/>
    </source>
</evidence>
<evidence type="ECO:0000256" key="10">
    <source>
        <dbReference type="PIRSR" id="PIRSR001084-2"/>
    </source>
</evidence>
<evidence type="ECO:0000313" key="15">
    <source>
        <dbReference type="EMBL" id="WNR42900.1"/>
    </source>
</evidence>
<keyword evidence="4 11" id="KW-0479">Metal-binding</keyword>
<dbReference type="Proteomes" id="UP001304650">
    <property type="component" value="Chromosome"/>
</dbReference>
<feature type="domain" description="Glycoside hydrolase family 42 N-terminal" evidence="12">
    <location>
        <begin position="6"/>
        <end position="389"/>
    </location>
</feature>
<evidence type="ECO:0000256" key="7">
    <source>
        <dbReference type="ARBA" id="ARBA00023295"/>
    </source>
</evidence>
<dbReference type="EC" id="3.2.1.23" evidence="3 8"/>
<evidence type="ECO:0000256" key="4">
    <source>
        <dbReference type="ARBA" id="ARBA00022723"/>
    </source>
</evidence>
<evidence type="ECO:0000256" key="3">
    <source>
        <dbReference type="ARBA" id="ARBA00012756"/>
    </source>
</evidence>
<dbReference type="GO" id="GO:0004565">
    <property type="term" value="F:beta-galactosidase activity"/>
    <property type="evidence" value="ECO:0007669"/>
    <property type="project" value="UniProtKB-EC"/>
</dbReference>
<dbReference type="Gene3D" id="3.20.20.80">
    <property type="entry name" value="Glycosidases"/>
    <property type="match status" value="1"/>
</dbReference>
<feature type="active site" description="Proton donor" evidence="9">
    <location>
        <position position="142"/>
    </location>
</feature>
<keyword evidence="6 11" id="KW-0862">Zinc</keyword>
<dbReference type="GO" id="GO:0006012">
    <property type="term" value="P:galactose metabolic process"/>
    <property type="evidence" value="ECO:0007669"/>
    <property type="project" value="InterPro"/>
</dbReference>
<dbReference type="PANTHER" id="PTHR36447">
    <property type="entry name" value="BETA-GALACTOSIDASE GANA"/>
    <property type="match status" value="1"/>
</dbReference>
<dbReference type="GO" id="GO:0009341">
    <property type="term" value="C:beta-galactosidase complex"/>
    <property type="evidence" value="ECO:0007669"/>
    <property type="project" value="InterPro"/>
</dbReference>
<evidence type="ECO:0000259" key="12">
    <source>
        <dbReference type="Pfam" id="PF02449"/>
    </source>
</evidence>
<dbReference type="KEGG" id="proo:MJB10_17470"/>
<comment type="catalytic activity">
    <reaction evidence="1 8">
        <text>Hydrolysis of terminal non-reducing beta-D-galactose residues in beta-D-galactosides.</text>
        <dbReference type="EC" id="3.2.1.23"/>
    </reaction>
</comment>
<feature type="binding site" evidence="10">
    <location>
        <position position="319"/>
    </location>
    <ligand>
        <name>substrate</name>
    </ligand>
</feature>
<feature type="domain" description="Beta-galactosidase C-terminal" evidence="14">
    <location>
        <begin position="613"/>
        <end position="668"/>
    </location>
</feature>
<evidence type="ECO:0000256" key="9">
    <source>
        <dbReference type="PIRSR" id="PIRSR001084-1"/>
    </source>
</evidence>
<dbReference type="RefSeq" id="WP_314796730.1">
    <property type="nucleotide sequence ID" value="NZ_CP130319.1"/>
</dbReference>
<evidence type="ECO:0000256" key="2">
    <source>
        <dbReference type="ARBA" id="ARBA00005940"/>
    </source>
</evidence>
<dbReference type="SUPFAM" id="SSF51445">
    <property type="entry name" value="(Trans)glycosidases"/>
    <property type="match status" value="1"/>
</dbReference>
<dbReference type="InterPro" id="IPR013780">
    <property type="entry name" value="Glyco_hydro_b"/>
</dbReference>
<proteinExistence type="inferred from homology"/>
<dbReference type="Gene3D" id="2.60.40.1180">
    <property type="entry name" value="Golgi alpha-mannosidase II"/>
    <property type="match status" value="1"/>
</dbReference>
<feature type="binding site" evidence="11">
    <location>
        <position position="107"/>
    </location>
    <ligand>
        <name>Zn(2+)</name>
        <dbReference type="ChEBI" id="CHEBI:29105"/>
    </ligand>
</feature>
<dbReference type="Pfam" id="PF02449">
    <property type="entry name" value="Glyco_hydro_42"/>
    <property type="match status" value="1"/>
</dbReference>
<reference evidence="15" key="1">
    <citation type="submission" date="2022-02" db="EMBL/GenBank/DDBJ databases">
        <title>Paenibacillus sp. MBLB1832 Whole Genome Shotgun Sequencing.</title>
        <authorList>
            <person name="Hwang C.Y."/>
            <person name="Cho E.-S."/>
            <person name="Seo M.-J."/>
        </authorList>
    </citation>
    <scope>NUCLEOTIDE SEQUENCE</scope>
    <source>
        <strain evidence="15">MBLB1832</strain>
    </source>
</reference>
<evidence type="ECO:0000256" key="11">
    <source>
        <dbReference type="PIRSR" id="PIRSR001084-3"/>
    </source>
</evidence>
<dbReference type="SUPFAM" id="SSF52317">
    <property type="entry name" value="Class I glutamine amidotransferase-like"/>
    <property type="match status" value="1"/>
</dbReference>
<feature type="binding site" evidence="10">
    <location>
        <position position="141"/>
    </location>
    <ligand>
        <name>substrate</name>
    </ligand>
</feature>
<dbReference type="InterPro" id="IPR017853">
    <property type="entry name" value="GH"/>
</dbReference>
<evidence type="ECO:0000256" key="6">
    <source>
        <dbReference type="ARBA" id="ARBA00022833"/>
    </source>
</evidence>
<name>A0AA96LJI5_9BACL</name>
<comment type="similarity">
    <text evidence="2 8">Belongs to the glycosyl hydrolase 42 family.</text>
</comment>
<organism evidence="15 16">
    <name type="scientific">Paenibacillus roseopurpureus</name>
    <dbReference type="NCBI Taxonomy" id="2918901"/>
    <lineage>
        <taxon>Bacteria</taxon>
        <taxon>Bacillati</taxon>
        <taxon>Bacillota</taxon>
        <taxon>Bacilli</taxon>
        <taxon>Bacillales</taxon>
        <taxon>Paenibacillaceae</taxon>
        <taxon>Paenibacillus</taxon>
    </lineage>
</organism>
<feature type="binding site" evidence="11">
    <location>
        <position position="152"/>
    </location>
    <ligand>
        <name>Zn(2+)</name>
        <dbReference type="ChEBI" id="CHEBI:29105"/>
    </ligand>
</feature>
<dbReference type="AlphaFoldDB" id="A0AA96LJI5"/>
<dbReference type="InterPro" id="IPR029062">
    <property type="entry name" value="Class_I_gatase-like"/>
</dbReference>
<dbReference type="EMBL" id="CP130319">
    <property type="protein sequence ID" value="WNR42900.1"/>
    <property type="molecule type" value="Genomic_DNA"/>
</dbReference>